<evidence type="ECO:0000313" key="7">
    <source>
        <dbReference type="Proteomes" id="UP000028702"/>
    </source>
</evidence>
<feature type="domain" description="GS catalytic" evidence="5">
    <location>
        <begin position="120"/>
        <end position="456"/>
    </location>
</feature>
<dbReference type="RefSeq" id="WP_045449294.1">
    <property type="nucleotide sequence ID" value="NZ_BBIO01000021.1"/>
</dbReference>
<proteinExistence type="inferred from homology"/>
<name>A0A081BEU4_9HYPH</name>
<dbReference type="SMART" id="SM01230">
    <property type="entry name" value="Gln-synt_C"/>
    <property type="match status" value="1"/>
</dbReference>
<dbReference type="GO" id="GO:0006598">
    <property type="term" value="P:polyamine catabolic process"/>
    <property type="evidence" value="ECO:0007669"/>
    <property type="project" value="TreeGrafter"/>
</dbReference>
<dbReference type="PANTHER" id="PTHR43785:SF12">
    <property type="entry name" value="TYPE-1 GLUTAMINE SYNTHETASE 2"/>
    <property type="match status" value="1"/>
</dbReference>
<accession>A0A081BEU4</accession>
<gene>
    <name evidence="6" type="ORF">M2A_3061</name>
</gene>
<organism evidence="6 7">
    <name type="scientific">Tepidicaulis marinus</name>
    <dbReference type="NCBI Taxonomy" id="1333998"/>
    <lineage>
        <taxon>Bacteria</taxon>
        <taxon>Pseudomonadati</taxon>
        <taxon>Pseudomonadota</taxon>
        <taxon>Alphaproteobacteria</taxon>
        <taxon>Hyphomicrobiales</taxon>
        <taxon>Parvibaculaceae</taxon>
        <taxon>Tepidicaulis</taxon>
    </lineage>
</organism>
<dbReference type="Proteomes" id="UP000028702">
    <property type="component" value="Unassembled WGS sequence"/>
</dbReference>
<dbReference type="InterPro" id="IPR008146">
    <property type="entry name" value="Gln_synth_cat_dom"/>
</dbReference>
<comment type="cofactor">
    <cofactor evidence="1">
        <name>Mg(2+)</name>
        <dbReference type="ChEBI" id="CHEBI:18420"/>
    </cofactor>
</comment>
<keyword evidence="7" id="KW-1185">Reference proteome</keyword>
<dbReference type="GO" id="GO:0006542">
    <property type="term" value="P:glutamine biosynthetic process"/>
    <property type="evidence" value="ECO:0007669"/>
    <property type="project" value="InterPro"/>
</dbReference>
<protein>
    <submittedName>
        <fullName evidence="6">Glutamate--putrescine ligase</fullName>
    </submittedName>
</protein>
<dbReference type="PANTHER" id="PTHR43785">
    <property type="entry name" value="GAMMA-GLUTAMYLPUTRESCINE SYNTHETASE"/>
    <property type="match status" value="1"/>
</dbReference>
<evidence type="ECO:0000259" key="5">
    <source>
        <dbReference type="PROSITE" id="PS51987"/>
    </source>
</evidence>
<dbReference type="eggNOG" id="COG0174">
    <property type="taxonomic scope" value="Bacteria"/>
</dbReference>
<evidence type="ECO:0000256" key="1">
    <source>
        <dbReference type="ARBA" id="ARBA00001946"/>
    </source>
</evidence>
<evidence type="ECO:0000256" key="2">
    <source>
        <dbReference type="ARBA" id="ARBA00022598"/>
    </source>
</evidence>
<evidence type="ECO:0000313" key="6">
    <source>
        <dbReference type="EMBL" id="GAK46562.1"/>
    </source>
</evidence>
<dbReference type="EMBL" id="BBIO01000021">
    <property type="protein sequence ID" value="GAK46562.1"/>
    <property type="molecule type" value="Genomic_DNA"/>
</dbReference>
<dbReference type="InterPro" id="IPR036651">
    <property type="entry name" value="Gln_synt_N_sf"/>
</dbReference>
<dbReference type="SUPFAM" id="SSF55931">
    <property type="entry name" value="Glutamine synthetase/guanido kinase"/>
    <property type="match status" value="1"/>
</dbReference>
<comment type="similarity">
    <text evidence="3 4">Belongs to the glutamine synthetase family.</text>
</comment>
<evidence type="ECO:0000256" key="3">
    <source>
        <dbReference type="PROSITE-ProRule" id="PRU01331"/>
    </source>
</evidence>
<dbReference type="Gene3D" id="3.30.590.10">
    <property type="entry name" value="Glutamine synthetase/guanido kinase, catalytic domain"/>
    <property type="match status" value="1"/>
</dbReference>
<dbReference type="STRING" id="1333998.M2A_3061"/>
<sequence length="456" mass="49730">MNALPPLDELNAFLTAHPDADQFTLVFTDLCGVARGKVLRRAEIEAAFRDGRFMPGSIMSLDVTGTDVEETGLVWEDGDADRIARPVSGSLVPSPLEGPRAGQFIVRMTEADGTPSVCDPRNVLERVVARFEELKLTPVAAIELEFYLFDRDAAAKGAPQPPLALNGAGRAQHFQAYQLSDLTDFSPFFRDVYESAEAQGLPARTLISEYAPGQMEIVLQHQPDAMKAADQAIMFKRLIKLAALKHGMMACFMAKPYSAYSGSGMHVHVSLAGEDGANAFADENPKGNALMRHAVGGLKATMAEMMGIWAPNANSYRRFRAKSYAPVSATWGVNNRTVSLRIPAGAAPTRHIEHRIAGADANPYLALAGVLAGIHHGITGKMDPGPAVEGNGYDLPSEPFPLNWFRANEVLRQSAFARDYFGNFLVETFCTIKEAEADRFFAEPTPLDFDYYLRTV</sequence>
<keyword evidence="2 6" id="KW-0436">Ligase</keyword>
<reference evidence="6 7" key="1">
    <citation type="submission" date="2014-07" db="EMBL/GenBank/DDBJ databases">
        <title>Tepidicaulis marinum gen. nov., sp. nov., a novel marine bacterium denitrifying nitrate to nitrous oxide strictly under microaerobic conditions.</title>
        <authorList>
            <person name="Takeuchi M."/>
            <person name="Yamagishi T."/>
            <person name="Kamagata Y."/>
            <person name="Oshima K."/>
            <person name="Hattori M."/>
            <person name="Katayama T."/>
            <person name="Hanada S."/>
            <person name="Tamaki H."/>
            <person name="Marumo K."/>
            <person name="Maeda H."/>
            <person name="Nedachi M."/>
            <person name="Iwasaki W."/>
            <person name="Suwa Y."/>
            <person name="Sakata S."/>
        </authorList>
    </citation>
    <scope>NUCLEOTIDE SEQUENCE [LARGE SCALE GENOMIC DNA]</scope>
    <source>
        <strain evidence="6 7">MA2</strain>
    </source>
</reference>
<dbReference type="PROSITE" id="PS51987">
    <property type="entry name" value="GS_CATALYTIC"/>
    <property type="match status" value="1"/>
</dbReference>
<dbReference type="Pfam" id="PF00120">
    <property type="entry name" value="Gln-synt_C"/>
    <property type="match status" value="1"/>
</dbReference>
<comment type="caution">
    <text evidence="6">The sequence shown here is derived from an EMBL/GenBank/DDBJ whole genome shotgun (WGS) entry which is preliminary data.</text>
</comment>
<dbReference type="GO" id="GO:0004356">
    <property type="term" value="F:glutamine synthetase activity"/>
    <property type="evidence" value="ECO:0007669"/>
    <property type="project" value="InterPro"/>
</dbReference>
<dbReference type="AlphaFoldDB" id="A0A081BEU4"/>
<dbReference type="SUPFAM" id="SSF54368">
    <property type="entry name" value="Glutamine synthetase, N-terminal domain"/>
    <property type="match status" value="1"/>
</dbReference>
<evidence type="ECO:0000256" key="4">
    <source>
        <dbReference type="RuleBase" id="RU000384"/>
    </source>
</evidence>
<dbReference type="InterPro" id="IPR014746">
    <property type="entry name" value="Gln_synth/guanido_kin_cat_dom"/>
</dbReference>